<dbReference type="GO" id="GO:0005737">
    <property type="term" value="C:cytoplasm"/>
    <property type="evidence" value="ECO:0007669"/>
    <property type="project" value="TreeGrafter"/>
</dbReference>
<dbReference type="InterPro" id="IPR015813">
    <property type="entry name" value="Pyrv/PenolPyrv_kinase-like_dom"/>
</dbReference>
<sequence>MPVPSVACFRDRLSGGERMLGTFLKSPGPHATEILGDVGFDFVVVDAEHAPFDRGDIDLIALAGRAAQIDVLVRVQSADPVEILSALDCGATGVLVPHIADAGTAQAIVAAARYGGGTRGFSNSPRAGGYGRRGFRDHIEQADASVAVLAMIEDIAALDHLDAIFAVGGLTGAFIGRGDLSAQLGVGAPDAPEIRHIVERIVAASKRHGLPLLAHVGAVDAPDALWLHSLGVSSFIVSSDQGLMRQAALASVSRFVKAR</sequence>
<dbReference type="Proteomes" id="UP000002696">
    <property type="component" value="Chromosome"/>
</dbReference>
<dbReference type="RefSeq" id="WP_013269463.1">
    <property type="nucleotide sequence ID" value="NC_014375.1"/>
</dbReference>
<evidence type="ECO:0000256" key="1">
    <source>
        <dbReference type="ARBA" id="ARBA00005568"/>
    </source>
</evidence>
<dbReference type="GO" id="GO:0016832">
    <property type="term" value="F:aldehyde-lyase activity"/>
    <property type="evidence" value="ECO:0007669"/>
    <property type="project" value="TreeGrafter"/>
</dbReference>
<dbReference type="AlphaFoldDB" id="D9QIM9"/>
<dbReference type="InterPro" id="IPR005000">
    <property type="entry name" value="Aldolase/citrate-lyase_domain"/>
</dbReference>
<evidence type="ECO:0000256" key="2">
    <source>
        <dbReference type="ARBA" id="ARBA00022723"/>
    </source>
</evidence>
<dbReference type="EMBL" id="CP002102">
    <property type="protein sequence ID" value="ADL01362.1"/>
    <property type="molecule type" value="Genomic_DNA"/>
</dbReference>
<dbReference type="PANTHER" id="PTHR30502:SF0">
    <property type="entry name" value="PHOSPHOENOLPYRUVATE CARBOXYLASE FAMILY PROTEIN"/>
    <property type="match status" value="1"/>
</dbReference>
<accession>D9QIM9</accession>
<evidence type="ECO:0000313" key="5">
    <source>
        <dbReference type="EMBL" id="ADL01362.1"/>
    </source>
</evidence>
<evidence type="ECO:0000256" key="3">
    <source>
        <dbReference type="ARBA" id="ARBA00023239"/>
    </source>
</evidence>
<keyword evidence="2" id="KW-0479">Metal-binding</keyword>
<dbReference type="InParanoid" id="D9QIM9"/>
<dbReference type="STRING" id="633149.Bresu_2052"/>
<evidence type="ECO:0000259" key="4">
    <source>
        <dbReference type="Pfam" id="PF03328"/>
    </source>
</evidence>
<dbReference type="PANTHER" id="PTHR30502">
    <property type="entry name" value="2-KETO-3-DEOXY-L-RHAMNONATE ALDOLASE"/>
    <property type="match status" value="1"/>
</dbReference>
<dbReference type="InterPro" id="IPR040442">
    <property type="entry name" value="Pyrv_kinase-like_dom_sf"/>
</dbReference>
<protein>
    <submittedName>
        <fullName evidence="5">HpcH/HpaI aldolase</fullName>
    </submittedName>
</protein>
<dbReference type="InterPro" id="IPR050251">
    <property type="entry name" value="HpcH-HpaI_aldolase"/>
</dbReference>
<dbReference type="BioCyc" id="BSUB633149:G1GM8-2049-MONOMER"/>
<name>D9QIM9_BRESC</name>
<dbReference type="Pfam" id="PF03328">
    <property type="entry name" value="HpcH_HpaI"/>
    <property type="match status" value="1"/>
</dbReference>
<evidence type="ECO:0000313" key="6">
    <source>
        <dbReference type="Proteomes" id="UP000002696"/>
    </source>
</evidence>
<reference evidence="6" key="1">
    <citation type="journal article" date="2011" name="J. Bacteriol.">
        <title>Genome sequences of eight morphologically diverse alphaproteobacteria.</title>
        <authorList>
            <consortium name="US DOE Joint Genome Institute"/>
            <person name="Brown P.J."/>
            <person name="Kysela D.T."/>
            <person name="Buechlein A."/>
            <person name="Hemmerich C."/>
            <person name="Brun Y.V."/>
        </authorList>
    </citation>
    <scope>NUCLEOTIDE SEQUENCE [LARGE SCALE GENOMIC DNA]</scope>
    <source>
        <strain evidence="6">ATCC 15264 / DSM 4735 / LMG 14903 / NBRC 16000 / CB 81</strain>
    </source>
</reference>
<dbReference type="GO" id="GO:0046872">
    <property type="term" value="F:metal ion binding"/>
    <property type="evidence" value="ECO:0007669"/>
    <property type="project" value="UniProtKB-KW"/>
</dbReference>
<gene>
    <name evidence="5" type="ordered locus">Bresu_2052</name>
</gene>
<keyword evidence="3" id="KW-0456">Lyase</keyword>
<dbReference type="HOGENOM" id="CLU_059964_4_1_5"/>
<keyword evidence="6" id="KW-1185">Reference proteome</keyword>
<organism evidence="5 6">
    <name type="scientific">Brevundimonas subvibrioides (strain ATCC 15264 / DSM 4735 / LMG 14903 / NBRC 16000 / CB 81)</name>
    <name type="common">Caulobacter subvibrioides</name>
    <dbReference type="NCBI Taxonomy" id="633149"/>
    <lineage>
        <taxon>Bacteria</taxon>
        <taxon>Pseudomonadati</taxon>
        <taxon>Pseudomonadota</taxon>
        <taxon>Alphaproteobacteria</taxon>
        <taxon>Caulobacterales</taxon>
        <taxon>Caulobacteraceae</taxon>
        <taxon>Brevundimonas</taxon>
    </lineage>
</organism>
<dbReference type="Gene3D" id="3.20.20.60">
    <property type="entry name" value="Phosphoenolpyruvate-binding domains"/>
    <property type="match status" value="1"/>
</dbReference>
<proteinExistence type="inferred from homology"/>
<feature type="domain" description="HpcH/HpaI aldolase/citrate lyase" evidence="4">
    <location>
        <begin position="21"/>
        <end position="215"/>
    </location>
</feature>
<dbReference type="OrthoDB" id="9802624at2"/>
<dbReference type="FunCoup" id="D9QIM9">
    <property type="interactions" value="212"/>
</dbReference>
<dbReference type="KEGG" id="bsb:Bresu_2052"/>
<comment type="similarity">
    <text evidence="1">Belongs to the HpcH/HpaI aldolase family.</text>
</comment>
<dbReference type="eggNOG" id="COG3836">
    <property type="taxonomic scope" value="Bacteria"/>
</dbReference>
<dbReference type="SUPFAM" id="SSF51621">
    <property type="entry name" value="Phosphoenolpyruvate/pyruvate domain"/>
    <property type="match status" value="1"/>
</dbReference>